<dbReference type="Proteomes" id="UP000075374">
    <property type="component" value="Unassembled WGS sequence"/>
</dbReference>
<evidence type="ECO:0000313" key="3">
    <source>
        <dbReference type="Proteomes" id="UP000075374"/>
    </source>
</evidence>
<dbReference type="AlphaFoldDB" id="A0A151ALZ1"/>
<dbReference type="InterPro" id="IPR003607">
    <property type="entry name" value="HD/PDEase_dom"/>
</dbReference>
<proteinExistence type="predicted"/>
<evidence type="ECO:0000259" key="1">
    <source>
        <dbReference type="PROSITE" id="PS51832"/>
    </source>
</evidence>
<dbReference type="InterPro" id="IPR037522">
    <property type="entry name" value="HD_GYP_dom"/>
</dbReference>
<dbReference type="GO" id="GO:0071111">
    <property type="term" value="F:cyclic-guanylate-specific phosphodiesterase activity"/>
    <property type="evidence" value="ECO:0007669"/>
    <property type="project" value="UniProtKB-EC"/>
</dbReference>
<dbReference type="STRING" id="1121305.CLCOL_16780"/>
<keyword evidence="3" id="KW-1185">Reference proteome</keyword>
<organism evidence="2 3">
    <name type="scientific">Clostridium colicanis DSM 13634</name>
    <dbReference type="NCBI Taxonomy" id="1121305"/>
    <lineage>
        <taxon>Bacteria</taxon>
        <taxon>Bacillati</taxon>
        <taxon>Bacillota</taxon>
        <taxon>Clostridia</taxon>
        <taxon>Eubacteriales</taxon>
        <taxon>Clostridiaceae</taxon>
        <taxon>Clostridium</taxon>
    </lineage>
</organism>
<sequence>MRKISITQIKGNELLAKPIYDPSGRLLLAKGTLLKPGYKMRLTTLGIMSIYVNDELSEGIEIEDYISEEIRINAKKALKDEVQKILNKQKPNTRKFLELANSIIDDILSRKEVILDICDIKSKDECLFEHSINVCALSVIMGIHLGYSNEHLKELAVGSLLHDVGKLLTPKDIIDRVKNGILNPEETDVLKKHPIDGYEIFNDRYDDISYISKAIILMHHEYCNGTGFPLGLTDDKLHETVKLVSICNTFDNLTSDFSGYKKLEVYEALEYLVAMSNTLFDKSLVDLFIKNIAAYPSGSIVKLNTGAYGIVLKQNKAFPLRPIINLIYDENGNKLKVPKQLNLSQENTLFIVGTVENI</sequence>
<dbReference type="PROSITE" id="PS51832">
    <property type="entry name" value="HD_GYP"/>
    <property type="match status" value="1"/>
</dbReference>
<dbReference type="SUPFAM" id="SSF109604">
    <property type="entry name" value="HD-domain/PDEase-like"/>
    <property type="match status" value="1"/>
</dbReference>
<dbReference type="Gene3D" id="1.10.3210.10">
    <property type="entry name" value="Hypothetical protein af1432"/>
    <property type="match status" value="1"/>
</dbReference>
<name>A0A151ALZ1_9CLOT</name>
<dbReference type="PANTHER" id="PTHR43155:SF2">
    <property type="entry name" value="CYCLIC DI-GMP PHOSPHODIESTERASE PA4108"/>
    <property type="match status" value="1"/>
</dbReference>
<protein>
    <submittedName>
        <fullName evidence="2">Cyclic di-GMP phosphodiesterase response regulator RpfG</fullName>
        <ecNumber evidence="2">3.1.4.52</ecNumber>
    </submittedName>
</protein>
<gene>
    <name evidence="2" type="primary">rpfG_3</name>
    <name evidence="2" type="ORF">CLCOL_16780</name>
</gene>
<dbReference type="PATRIC" id="fig|1121305.3.peg.1678"/>
<dbReference type="EMBL" id="LTBB01000008">
    <property type="protein sequence ID" value="KYH28665.1"/>
    <property type="molecule type" value="Genomic_DNA"/>
</dbReference>
<dbReference type="PANTHER" id="PTHR43155">
    <property type="entry name" value="CYCLIC DI-GMP PHOSPHODIESTERASE PA4108-RELATED"/>
    <property type="match status" value="1"/>
</dbReference>
<feature type="domain" description="HD-GYP" evidence="1">
    <location>
        <begin position="105"/>
        <end position="304"/>
    </location>
</feature>
<comment type="caution">
    <text evidence="2">The sequence shown here is derived from an EMBL/GenBank/DDBJ whole genome shotgun (WGS) entry which is preliminary data.</text>
</comment>
<reference evidence="2 3" key="1">
    <citation type="submission" date="2016-02" db="EMBL/GenBank/DDBJ databases">
        <title>Genome sequence of Clostridium colicanis DSM 13634.</title>
        <authorList>
            <person name="Poehlein A."/>
            <person name="Daniel R."/>
        </authorList>
    </citation>
    <scope>NUCLEOTIDE SEQUENCE [LARGE SCALE GENOMIC DNA]</scope>
    <source>
        <strain evidence="2 3">DSM 13634</strain>
    </source>
</reference>
<accession>A0A151ALZ1</accession>
<dbReference type="EC" id="3.1.4.52" evidence="2"/>
<dbReference type="RefSeq" id="WP_061858519.1">
    <property type="nucleotide sequence ID" value="NZ_LTBB01000008.1"/>
</dbReference>
<evidence type="ECO:0000313" key="2">
    <source>
        <dbReference type="EMBL" id="KYH28665.1"/>
    </source>
</evidence>
<dbReference type="Pfam" id="PF13487">
    <property type="entry name" value="HD_5"/>
    <property type="match status" value="1"/>
</dbReference>
<keyword evidence="2" id="KW-0378">Hydrolase</keyword>
<dbReference type="CDD" id="cd00077">
    <property type="entry name" value="HDc"/>
    <property type="match status" value="1"/>
</dbReference>